<evidence type="ECO:0008006" key="4">
    <source>
        <dbReference type="Google" id="ProtNLM"/>
    </source>
</evidence>
<dbReference type="PANTHER" id="PTHR11567:SF127">
    <property type="entry name" value="HISTIDINE ACID PHOSPHATASE"/>
    <property type="match status" value="1"/>
</dbReference>
<protein>
    <recommendedName>
        <fullName evidence="4">Acid phosphatase</fullName>
    </recommendedName>
</protein>
<keyword evidence="1" id="KW-0732">Signal</keyword>
<dbReference type="AlphaFoldDB" id="A0A2K0TUC8"/>
<dbReference type="OrthoDB" id="258392at2759"/>
<feature type="chain" id="PRO_5014360422" description="Acid phosphatase" evidence="1">
    <location>
        <begin position="24"/>
        <end position="179"/>
    </location>
</feature>
<dbReference type="SUPFAM" id="SSF53254">
    <property type="entry name" value="Phosphoglycerate mutase-like"/>
    <property type="match status" value="1"/>
</dbReference>
<dbReference type="InterPro" id="IPR029033">
    <property type="entry name" value="His_PPase_superfam"/>
</dbReference>
<sequence>MASFPNALSIFLSILVLSLCISAQSSDKPNAKVWAVVAYINHGEKTPTLGGFNAMLTPMGARQMWRQGSAFRNRYLGTENSTMFSNTTGNYTIQGIAKDAIDNGQLTIMSQTDDWVAGGAVAFMQGLYPPTTDSFNNLAGGQEMAQDVLSGTGPIDYPLGGYQYPSIETLSMSDSASVA</sequence>
<dbReference type="GO" id="GO:0016791">
    <property type="term" value="F:phosphatase activity"/>
    <property type="evidence" value="ECO:0007669"/>
    <property type="project" value="TreeGrafter"/>
</dbReference>
<evidence type="ECO:0000313" key="2">
    <source>
        <dbReference type="EMBL" id="PNP49133.1"/>
    </source>
</evidence>
<gene>
    <name evidence="2" type="ORF">THARTR1_10207</name>
</gene>
<name>A0A2K0TUC8_TRIHA</name>
<organism evidence="2 3">
    <name type="scientific">Trichoderma harzianum</name>
    <name type="common">Hypocrea lixii</name>
    <dbReference type="NCBI Taxonomy" id="5544"/>
    <lineage>
        <taxon>Eukaryota</taxon>
        <taxon>Fungi</taxon>
        <taxon>Dikarya</taxon>
        <taxon>Ascomycota</taxon>
        <taxon>Pezizomycotina</taxon>
        <taxon>Sordariomycetes</taxon>
        <taxon>Hypocreomycetidae</taxon>
        <taxon>Hypocreales</taxon>
        <taxon>Hypocreaceae</taxon>
        <taxon>Trichoderma</taxon>
    </lineage>
</organism>
<dbReference type="EMBL" id="MTYI01000217">
    <property type="protein sequence ID" value="PNP49133.1"/>
    <property type="molecule type" value="Genomic_DNA"/>
</dbReference>
<dbReference type="InterPro" id="IPR050645">
    <property type="entry name" value="Histidine_acid_phosphatase"/>
</dbReference>
<reference evidence="2 3" key="1">
    <citation type="submission" date="2017-02" db="EMBL/GenBank/DDBJ databases">
        <title>Genomes of Trichoderma spp. with biocontrol activity.</title>
        <authorList>
            <person name="Gardiner D."/>
            <person name="Kazan K."/>
            <person name="Vos C."/>
            <person name="Harvey P."/>
        </authorList>
    </citation>
    <scope>NUCLEOTIDE SEQUENCE [LARGE SCALE GENOMIC DNA]</scope>
    <source>
        <strain evidence="2 3">Tr1</strain>
    </source>
</reference>
<feature type="signal peptide" evidence="1">
    <location>
        <begin position="1"/>
        <end position="23"/>
    </location>
</feature>
<proteinExistence type="predicted"/>
<dbReference type="Gene3D" id="3.40.50.1240">
    <property type="entry name" value="Phosphoglycerate mutase-like"/>
    <property type="match status" value="1"/>
</dbReference>
<evidence type="ECO:0000313" key="3">
    <source>
        <dbReference type="Proteomes" id="UP000236290"/>
    </source>
</evidence>
<dbReference type="PANTHER" id="PTHR11567">
    <property type="entry name" value="ACID PHOSPHATASE-RELATED"/>
    <property type="match status" value="1"/>
</dbReference>
<accession>A0A2K0TUC8</accession>
<dbReference type="Proteomes" id="UP000236290">
    <property type="component" value="Unassembled WGS sequence"/>
</dbReference>
<evidence type="ECO:0000256" key="1">
    <source>
        <dbReference type="SAM" id="SignalP"/>
    </source>
</evidence>
<comment type="caution">
    <text evidence="2">The sequence shown here is derived from an EMBL/GenBank/DDBJ whole genome shotgun (WGS) entry which is preliminary data.</text>
</comment>